<dbReference type="Proteomes" id="UP000078343">
    <property type="component" value="Unassembled WGS sequence"/>
</dbReference>
<feature type="region of interest" description="Disordered" evidence="1">
    <location>
        <begin position="1"/>
        <end position="87"/>
    </location>
</feature>
<dbReference type="OrthoDB" id="428342at2759"/>
<dbReference type="AlphaFoldDB" id="A0A178ZDM3"/>
<gene>
    <name evidence="2" type="ORF">AYL99_08500</name>
</gene>
<dbReference type="InterPro" id="IPR011990">
    <property type="entry name" value="TPR-like_helical_dom_sf"/>
</dbReference>
<dbReference type="Gene3D" id="1.25.40.10">
    <property type="entry name" value="Tetratricopeptide repeat domain"/>
    <property type="match status" value="1"/>
</dbReference>
<proteinExistence type="predicted"/>
<accession>A0A178ZDM3</accession>
<reference evidence="2 3" key="1">
    <citation type="submission" date="2016-04" db="EMBL/GenBank/DDBJ databases">
        <title>Draft genome of Fonsecaea erecta CBS 125763.</title>
        <authorList>
            <person name="Weiss V.A."/>
            <person name="Vicente V.A."/>
            <person name="Raittz R.T."/>
            <person name="Moreno L.F."/>
            <person name="De Souza E.M."/>
            <person name="Pedrosa F.O."/>
            <person name="Steffens M.B."/>
            <person name="Faoro H."/>
            <person name="Tadra-Sfeir M.Z."/>
            <person name="Najafzadeh M.J."/>
            <person name="Felipe M.S."/>
            <person name="Teixeira M."/>
            <person name="Sun J."/>
            <person name="Xi L."/>
            <person name="Gomes R."/>
            <person name="De Azevedo C.M."/>
            <person name="Salgado C.G."/>
            <person name="Da Silva M.B."/>
            <person name="Nascimento M.F."/>
            <person name="Queiroz-Telles F."/>
            <person name="Attili D.S."/>
            <person name="Gorbushina A."/>
        </authorList>
    </citation>
    <scope>NUCLEOTIDE SEQUENCE [LARGE SCALE GENOMIC DNA]</scope>
    <source>
        <strain evidence="2 3">CBS 125763</strain>
    </source>
</reference>
<evidence type="ECO:0000313" key="3">
    <source>
        <dbReference type="Proteomes" id="UP000078343"/>
    </source>
</evidence>
<feature type="compositionally biased region" description="Polar residues" evidence="1">
    <location>
        <begin position="32"/>
        <end position="47"/>
    </location>
</feature>
<dbReference type="GeneID" id="30012668"/>
<dbReference type="GO" id="GO:0030008">
    <property type="term" value="C:TRAPP complex"/>
    <property type="evidence" value="ECO:0007669"/>
    <property type="project" value="TreeGrafter"/>
</dbReference>
<dbReference type="RefSeq" id="XP_018691129.1">
    <property type="nucleotide sequence ID" value="XM_018840008.1"/>
</dbReference>
<evidence type="ECO:0000256" key="1">
    <source>
        <dbReference type="SAM" id="MobiDB-lite"/>
    </source>
</evidence>
<dbReference type="STRING" id="1367422.A0A178ZDM3"/>
<sequence length="467" mass="51171">MASAHHSRKHSSRAALPRRTTKGPLDAPTDPLTVSATPAVSSQSPSAPLSPKKEVGDPVRTSITATQPPLPAPSVQQQESQTQDLPTAEERDLSFLLDASIYHPLSQLEVPGPFRKPFVLPTNAETPLKTSVQQLDSLLSQCDFLRAAQLSGSILVSGTVRPTDSKSIFHLLEIRYSCLELSGNLLFAAQEAKALEDLSSGFYYDEPNSERGADDDLSGGQKVPTHIMPFSLRLQALRLQSIGFSDPRRGVSTLYDVAVECRDHLSAPHTSPEQRKLWTERLGEVSIRVVNALIEMGDIDCAVRTLESMKPESDDHLPLWTSRMSLLRIKMGDVAGAKRFIESGNLGSQEKLVLGSLLDIAEGRYDNAVKSLSEKGASVDSDLVALVEQNLAVAYLYRGEVQKSREILEKLVKHGHSFQTLTVNLATIYDLTSDRSRELKASMVSQIAGRPREPGRIRAFVNADFKL</sequence>
<name>A0A178ZDM3_9EURO</name>
<comment type="caution">
    <text evidence="2">The sequence shown here is derived from an EMBL/GenBank/DDBJ whole genome shotgun (WGS) entry which is preliminary data.</text>
</comment>
<protein>
    <submittedName>
        <fullName evidence="2">Uncharacterized protein</fullName>
    </submittedName>
</protein>
<evidence type="ECO:0000313" key="2">
    <source>
        <dbReference type="EMBL" id="OAP57762.1"/>
    </source>
</evidence>
<dbReference type="PANTHER" id="PTHR21581:SF6">
    <property type="entry name" value="TRAFFICKING PROTEIN PARTICLE COMPLEX SUBUNIT 12"/>
    <property type="match status" value="1"/>
</dbReference>
<dbReference type="GO" id="GO:0005794">
    <property type="term" value="C:Golgi apparatus"/>
    <property type="evidence" value="ECO:0007669"/>
    <property type="project" value="TreeGrafter"/>
</dbReference>
<dbReference type="PANTHER" id="PTHR21581">
    <property type="entry name" value="D-ALANYL-D-ALANINE CARBOXYPEPTIDASE"/>
    <property type="match status" value="1"/>
</dbReference>
<feature type="compositionally biased region" description="Polar residues" evidence="1">
    <location>
        <begin position="74"/>
        <end position="85"/>
    </location>
</feature>
<feature type="compositionally biased region" description="Basic residues" evidence="1">
    <location>
        <begin position="1"/>
        <end position="12"/>
    </location>
</feature>
<keyword evidence="3" id="KW-1185">Reference proteome</keyword>
<organism evidence="2 3">
    <name type="scientific">Fonsecaea erecta</name>
    <dbReference type="NCBI Taxonomy" id="1367422"/>
    <lineage>
        <taxon>Eukaryota</taxon>
        <taxon>Fungi</taxon>
        <taxon>Dikarya</taxon>
        <taxon>Ascomycota</taxon>
        <taxon>Pezizomycotina</taxon>
        <taxon>Eurotiomycetes</taxon>
        <taxon>Chaetothyriomycetidae</taxon>
        <taxon>Chaetothyriales</taxon>
        <taxon>Herpotrichiellaceae</taxon>
        <taxon>Fonsecaea</taxon>
    </lineage>
</organism>
<dbReference type="EMBL" id="LVYI01000007">
    <property type="protein sequence ID" value="OAP57762.1"/>
    <property type="molecule type" value="Genomic_DNA"/>
</dbReference>